<dbReference type="PANTHER" id="PTHR10408:SF7">
    <property type="entry name" value="DIACYLGLYCEROL O-ACYLTRANSFERASE 1"/>
    <property type="match status" value="1"/>
</dbReference>
<evidence type="ECO:0000256" key="23">
    <source>
        <dbReference type="ARBA" id="ARBA00023136"/>
    </source>
</evidence>
<dbReference type="Gene3D" id="2.40.50.140">
    <property type="entry name" value="Nucleic acid-binding proteins"/>
    <property type="match status" value="3"/>
</dbReference>
<comment type="catalytic activity">
    <reaction evidence="38">
        <text>1-(9Z-octadecenoyl)-glycerol + (9Z)-octadecenoyl-CoA = 1,2-di-(9Z-octadecenoyl)-glycerol + CoA</text>
        <dbReference type="Rhea" id="RHEA:37915"/>
        <dbReference type="ChEBI" id="CHEBI:52323"/>
        <dbReference type="ChEBI" id="CHEBI:57287"/>
        <dbReference type="ChEBI" id="CHEBI:57387"/>
        <dbReference type="ChEBI" id="CHEBI:75342"/>
    </reaction>
    <physiologicalReaction direction="left-to-right" evidence="38">
        <dbReference type="Rhea" id="RHEA:37916"/>
    </physiologicalReaction>
</comment>
<dbReference type="EMBL" id="AJWK01024777">
    <property type="status" value="NOT_ANNOTATED_CDS"/>
    <property type="molecule type" value="Genomic_DNA"/>
</dbReference>
<comment type="subunit">
    <text evidence="26">Homodimer or homotetramer; both forms have similar enzymatic activities.</text>
</comment>
<evidence type="ECO:0000256" key="11">
    <source>
        <dbReference type="ARBA" id="ARBA00009010"/>
    </source>
</evidence>
<feature type="transmembrane region" description="Helical" evidence="42">
    <location>
        <begin position="394"/>
        <end position="419"/>
    </location>
</feature>
<dbReference type="Pfam" id="PF01336">
    <property type="entry name" value="tRNA_anti-codon"/>
    <property type="match status" value="2"/>
</dbReference>
<feature type="region of interest" description="Disordered" evidence="41">
    <location>
        <begin position="1523"/>
        <end position="1549"/>
    </location>
</feature>
<dbReference type="UniPathway" id="UPA00230"/>
<dbReference type="InterPro" id="IPR004299">
    <property type="entry name" value="MBOAT_fam"/>
</dbReference>
<evidence type="ECO:0000256" key="17">
    <source>
        <dbReference type="ARBA" id="ARBA00022692"/>
    </source>
</evidence>
<feature type="transmembrane region" description="Helical" evidence="42">
    <location>
        <begin position="337"/>
        <end position="355"/>
    </location>
</feature>
<evidence type="ECO:0000256" key="31">
    <source>
        <dbReference type="ARBA" id="ARBA00047807"/>
    </source>
</evidence>
<keyword evidence="45" id="KW-1185">Reference proteome</keyword>
<evidence type="ECO:0000259" key="43">
    <source>
        <dbReference type="PROSITE" id="PS50862"/>
    </source>
</evidence>
<comment type="catalytic activity">
    <reaction evidence="37">
        <text>hexadecan-1-ol + hexadecanoyl-CoA = hexadecyl hexadecanoate + CoA</text>
        <dbReference type="Rhea" id="RHEA:38167"/>
        <dbReference type="ChEBI" id="CHEBI:16125"/>
        <dbReference type="ChEBI" id="CHEBI:57287"/>
        <dbReference type="ChEBI" id="CHEBI:57379"/>
        <dbReference type="ChEBI" id="CHEBI:75584"/>
    </reaction>
    <physiologicalReaction direction="left-to-right" evidence="37">
        <dbReference type="Rhea" id="RHEA:38168"/>
    </physiologicalReaction>
</comment>
<evidence type="ECO:0000256" key="35">
    <source>
        <dbReference type="ARBA" id="ARBA00048634"/>
    </source>
</evidence>
<dbReference type="InterPro" id="IPR027251">
    <property type="entry name" value="Diacylglycerol_acylTrfase1"/>
</dbReference>
<dbReference type="GO" id="GO:0004812">
    <property type="term" value="F:aminoacyl-tRNA ligase activity"/>
    <property type="evidence" value="ECO:0007669"/>
    <property type="project" value="UniProtKB-KW"/>
</dbReference>
<accession>A0A1B0CRG2</accession>
<evidence type="ECO:0000256" key="4">
    <source>
        <dbReference type="ARBA" id="ARBA00001118"/>
    </source>
</evidence>
<feature type="transmembrane region" description="Helical" evidence="42">
    <location>
        <begin position="139"/>
        <end position="160"/>
    </location>
</feature>
<keyword evidence="15" id="KW-0436">Ligase</keyword>
<comment type="catalytic activity">
    <reaction evidence="5">
        <text>2-(9Z-octadecenoyl)-glycerol + hexadecanoyl-CoA = 1-hexadecanoyl-2-(9Z-octadecenoyl)-sn-glycerol + CoA</text>
        <dbReference type="Rhea" id="RHEA:38071"/>
        <dbReference type="ChEBI" id="CHEBI:57287"/>
        <dbReference type="ChEBI" id="CHEBI:57379"/>
        <dbReference type="ChEBI" id="CHEBI:73990"/>
        <dbReference type="ChEBI" id="CHEBI:75466"/>
    </reaction>
    <physiologicalReaction direction="left-to-right" evidence="5">
        <dbReference type="Rhea" id="RHEA:38072"/>
    </physiologicalReaction>
</comment>
<protein>
    <recommendedName>
        <fullName evidence="14">Diacylglycerol O-acyltransferase 1</fullName>
        <ecNumber evidence="13">2.3.1.20</ecNumber>
        <ecNumber evidence="12">2.3.1.76</ecNumber>
    </recommendedName>
    <alternativeName>
        <fullName evidence="28">Acyl-CoA retinol O-fatty-acyltransferase</fullName>
    </alternativeName>
    <alternativeName>
        <fullName evidence="27">Diglyceride acyltransferase</fullName>
    </alternativeName>
</protein>
<dbReference type="GO" id="GO:0003676">
    <property type="term" value="F:nucleic acid binding"/>
    <property type="evidence" value="ECO:0007669"/>
    <property type="project" value="InterPro"/>
</dbReference>
<evidence type="ECO:0000256" key="39">
    <source>
        <dbReference type="ARBA" id="ARBA00049549"/>
    </source>
</evidence>
<keyword evidence="18" id="KW-0547">Nucleotide-binding</keyword>
<feature type="compositionally biased region" description="Basic and acidic residues" evidence="41">
    <location>
        <begin position="926"/>
        <end position="935"/>
    </location>
</feature>
<keyword evidence="19" id="KW-0256">Endoplasmic reticulum</keyword>
<dbReference type="PANTHER" id="PTHR10408">
    <property type="entry name" value="STEROL O-ACYLTRANSFERASE"/>
    <property type="match status" value="1"/>
</dbReference>
<feature type="transmembrane region" description="Helical" evidence="42">
    <location>
        <begin position="464"/>
        <end position="482"/>
    </location>
</feature>
<feature type="transmembrane region" description="Helical" evidence="42">
    <location>
        <begin position="108"/>
        <end position="127"/>
    </location>
</feature>
<dbReference type="InterPro" id="IPR006195">
    <property type="entry name" value="aa-tRNA-synth_II"/>
</dbReference>
<comment type="catalytic activity">
    <reaction evidence="31">
        <text>1-O-(9Z-octadecenyl)-glycerol + (9Z)-octadecenoyl-CoA = 1-O-(9Z-octadecyl)-3-(9Z-octadecenoyl)-glycerol + CoA</text>
        <dbReference type="Rhea" id="RHEA:55340"/>
        <dbReference type="ChEBI" id="CHEBI:34116"/>
        <dbReference type="ChEBI" id="CHEBI:57287"/>
        <dbReference type="ChEBI" id="CHEBI:57387"/>
        <dbReference type="ChEBI" id="CHEBI:197429"/>
    </reaction>
    <physiologicalReaction direction="left-to-right" evidence="31">
        <dbReference type="Rhea" id="RHEA:55341"/>
    </physiologicalReaction>
</comment>
<evidence type="ECO:0000256" key="14">
    <source>
        <dbReference type="ARBA" id="ARBA00022158"/>
    </source>
</evidence>
<feature type="region of interest" description="Disordered" evidence="41">
    <location>
        <begin position="908"/>
        <end position="948"/>
    </location>
</feature>
<dbReference type="EMBL" id="AJWK01024778">
    <property type="status" value="NOT_ANNOTATED_CDS"/>
    <property type="molecule type" value="Genomic_DNA"/>
</dbReference>
<comment type="catalytic activity">
    <reaction evidence="33">
        <text>2-(9Z-octadecenoyl)-glycerol + (9Z)-octadecenoyl-CoA = 1,2-di-(9Z-octadecenoyl)-sn-glycerol + CoA</text>
        <dbReference type="Rhea" id="RHEA:37911"/>
        <dbReference type="ChEBI" id="CHEBI:52333"/>
        <dbReference type="ChEBI" id="CHEBI:57287"/>
        <dbReference type="ChEBI" id="CHEBI:57387"/>
        <dbReference type="ChEBI" id="CHEBI:73990"/>
    </reaction>
    <physiologicalReaction direction="left-to-right" evidence="33">
        <dbReference type="Rhea" id="RHEA:37912"/>
    </physiologicalReaction>
</comment>
<keyword evidence="20" id="KW-0067">ATP-binding</keyword>
<evidence type="ECO:0000256" key="16">
    <source>
        <dbReference type="ARBA" id="ARBA00022679"/>
    </source>
</evidence>
<evidence type="ECO:0000256" key="40">
    <source>
        <dbReference type="PIRSR" id="PIRSR000439-1"/>
    </source>
</evidence>
<feature type="transmembrane region" description="Helical" evidence="42">
    <location>
        <begin position="617"/>
        <end position="634"/>
    </location>
</feature>
<keyword evidence="23 42" id="KW-0472">Membrane</keyword>
<evidence type="ECO:0000256" key="1">
    <source>
        <dbReference type="ARBA" id="ARBA00000174"/>
    </source>
</evidence>
<name>A0A1B0CRG2_LUTLO</name>
<evidence type="ECO:0000256" key="34">
    <source>
        <dbReference type="ARBA" id="ARBA00048614"/>
    </source>
</evidence>
<evidence type="ECO:0000256" key="28">
    <source>
        <dbReference type="ARBA" id="ARBA00033044"/>
    </source>
</evidence>
<keyword evidence="16" id="KW-0808">Transferase</keyword>
<evidence type="ECO:0000256" key="5">
    <source>
        <dbReference type="ARBA" id="ARBA00001313"/>
    </source>
</evidence>
<evidence type="ECO:0000256" key="18">
    <source>
        <dbReference type="ARBA" id="ARBA00022741"/>
    </source>
</evidence>
<keyword evidence="22 42" id="KW-1133">Transmembrane helix</keyword>
<evidence type="ECO:0000256" key="29">
    <source>
        <dbReference type="ARBA" id="ARBA00047367"/>
    </source>
</evidence>
<comment type="catalytic activity">
    <reaction evidence="36">
        <text>1,2-di-(9Z-octadecenoyl)-glycerol + (9Z)-octadecenoate + H(+) = 1,2,3-tri-(9Z-octadecenoyl)-glycerol + H2O</text>
        <dbReference type="Rhea" id="RHEA:38379"/>
        <dbReference type="ChEBI" id="CHEBI:15377"/>
        <dbReference type="ChEBI" id="CHEBI:15378"/>
        <dbReference type="ChEBI" id="CHEBI:30823"/>
        <dbReference type="ChEBI" id="CHEBI:52323"/>
        <dbReference type="ChEBI" id="CHEBI:53753"/>
    </reaction>
    <physiologicalReaction direction="left-to-right" evidence="36">
        <dbReference type="Rhea" id="RHEA:38380"/>
    </physiologicalReaction>
</comment>
<dbReference type="Proteomes" id="UP000092461">
    <property type="component" value="Unassembled WGS sequence"/>
</dbReference>
<comment type="catalytic activity">
    <reaction evidence="30">
        <text>1-O-(9Z-octadecyl)-3-(9Z-octadecenoyl)-glycerol + (9Z)-octadecenoyl-CoA = 1-O-(9Z-octadecenyl)-2,3-di-(9Z-octadecenoyl)glycerol + CoA</text>
        <dbReference type="Rhea" id="RHEA:55344"/>
        <dbReference type="ChEBI" id="CHEBI:57287"/>
        <dbReference type="ChEBI" id="CHEBI:57387"/>
        <dbReference type="ChEBI" id="CHEBI:138735"/>
        <dbReference type="ChEBI" id="CHEBI:197429"/>
    </reaction>
    <physiologicalReaction direction="left-to-right" evidence="30">
        <dbReference type="Rhea" id="RHEA:55345"/>
    </physiologicalReaction>
</comment>
<evidence type="ECO:0000256" key="32">
    <source>
        <dbReference type="ARBA" id="ARBA00048096"/>
    </source>
</evidence>
<comment type="similarity">
    <text evidence="11">Belongs to the membrane-bound acyltransferase family. Sterol o-acyltransferase subfamily.</text>
</comment>
<evidence type="ECO:0000256" key="22">
    <source>
        <dbReference type="ARBA" id="ARBA00022989"/>
    </source>
</evidence>
<dbReference type="EC" id="2.3.1.76" evidence="12"/>
<proteinExistence type="inferred from homology"/>
<feature type="domain" description="Aminoacyl-transfer RNA synthetases class-II family profile" evidence="43">
    <location>
        <begin position="1097"/>
        <end position="1476"/>
    </location>
</feature>
<evidence type="ECO:0000256" key="20">
    <source>
        <dbReference type="ARBA" id="ARBA00022840"/>
    </source>
</evidence>
<feature type="transmembrane region" description="Helical" evidence="42">
    <location>
        <begin position="63"/>
        <end position="88"/>
    </location>
</feature>
<dbReference type="PRINTS" id="PR01042">
    <property type="entry name" value="TRNASYNTHASP"/>
</dbReference>
<evidence type="ECO:0000256" key="25">
    <source>
        <dbReference type="ARBA" id="ARBA00023315"/>
    </source>
</evidence>
<organism evidence="44 45">
    <name type="scientific">Lutzomyia longipalpis</name>
    <name type="common">Sand fly</name>
    <dbReference type="NCBI Taxonomy" id="7200"/>
    <lineage>
        <taxon>Eukaryota</taxon>
        <taxon>Metazoa</taxon>
        <taxon>Ecdysozoa</taxon>
        <taxon>Arthropoda</taxon>
        <taxon>Hexapoda</taxon>
        <taxon>Insecta</taxon>
        <taxon>Pterygota</taxon>
        <taxon>Neoptera</taxon>
        <taxon>Endopterygota</taxon>
        <taxon>Diptera</taxon>
        <taxon>Nematocera</taxon>
        <taxon>Psychodoidea</taxon>
        <taxon>Psychodidae</taxon>
        <taxon>Lutzomyia</taxon>
        <taxon>Lutzomyia</taxon>
    </lineage>
</organism>
<dbReference type="VEuPathDB" id="VectorBase:LLONM1_003942"/>
<dbReference type="SUPFAM" id="SSF50249">
    <property type="entry name" value="Nucleic acid-binding proteins"/>
    <property type="match status" value="3"/>
</dbReference>
<comment type="catalytic activity">
    <reaction evidence="29">
        <text>1,2-di-(9Z-octadecenoyl)-sn-glycerol + (9Z)-octadecenoyl-CoA = 1,2,3-tri-(9Z-octadecenoyl)-glycerol + CoA</text>
        <dbReference type="Rhea" id="RHEA:38219"/>
        <dbReference type="ChEBI" id="CHEBI:52333"/>
        <dbReference type="ChEBI" id="CHEBI:53753"/>
        <dbReference type="ChEBI" id="CHEBI:57287"/>
        <dbReference type="ChEBI" id="CHEBI:57387"/>
    </reaction>
    <physiologicalReaction direction="left-to-right" evidence="29">
        <dbReference type="Rhea" id="RHEA:38220"/>
    </physiologicalReaction>
</comment>
<sequence length="1549" mass="178222">MGDHDGSHERNRVNYRRTKSVTRAEEIIEYEYKQRRSQPDKPCHRPQDSLFTWSSGFNNFTGLVNWGFLLLTMGGFRLLLENFIKYGIRIDPMQWYIVLTGRNEGEGFPSLILILYTLVPVLICLLVEKGLSVEIVAEGFGMFVHVINIIVLILIPMVIIHIRGHSFSLIGAIFVCFVYSILFMKLWSYVQVNMWCRHESTSPKSTKSRKRTQSISIAQLQKESAQKNGTDAVDGTKETHKQEKLVQYPQNLRLTDLLYFLLAPTLCYELNFPRTSRIRKRFLLKRILEVVIGVNVVMALFQQWMIPSVRNSLTPFSNMDLANATVRLLKLAIPNHLVWLCFFYLAFHSFMNLLGELLQFADRNFYCDWWNANSIDTFWRTWNMPVHRWCVRHLYIPVVDMGFGRTAASITVFFISAFFHEYLVSVPLRMFKVWAFMGMMAQIPLSWISNYAKVRFGPRWGNTIVWSSLIIGQPLAIMMYYHDYVIPNHLVWLCFFYLAFHSFMNLLGELLQFADRNFYCDWWNANSIDTFWRTWNMPVHRWCVRHLYIPVVDMGFGRTAASITVFFISAFFHEYLVSVPLRMFKVWAFMGMMAQIPLSWISNYAKVRFGPRWGNTIVWSSLIIGQPLAIMMYYHDYVVTHFNDVLLPIVPMDHHPMERPMQVSCGGLRNHHHGMLVELFGRVVKQRFGRFLLLKDGSGYTQLIANSEDTDISIRFQKMPVDAQLRIVGRCKLRPETSRNRSTATGDVEVHVQEILSVRTPYSGRPLADVDQKRAMSTSSRSFLGITAPELAKAKGTIREYFDKRKVTCGELRMDNVGQQIRLVGWLENSQRHGRFFRMRDGTGYCQLTVAASNREYIEKMSNFKESDIIFVEGTVTARPPNSRNTKTDTGDVEVIVENFKLLSPEEPYIPPEFDKTEEKEEDPDELFKNDKNGDSDQEMTEENVKDVPKCIPPNTNLFTCRTHNCGELSMLNVGENVVLTGWLSFQRMKKFITIRDGYGTTQVVIPPEKAKDIPLDTMSYESIVKVVGVVTARPPHLSNPAMSTGEIEVLLEDFELLNESKKNLPMEVHEFNRAKETLRLEHRYIDLRFADMQRNLRTRSTVLMKMREFLVNRCGFVEVETPTLFRATPGGAQEFVVPSRKRGHFYSLVQNIELSFTDRDKVMELIEEVLKSSWPERENGPLETPFRRMTYADVMSKYGSDKPDLRFDFPFTDVTEQVKINETLQSTYRDFVAYAIVLKSPNNGFPTSLKNTVAKMIKDLKETRLFVSKLKETSIEAWIESNISNALSTVVTKALAESLSLEQGDLLFLAIGQQNRTQELMGRIRNVIIESLITRELLKKDGKGGLEFLWVTDFPLVTRNDDGKLESTHHPFTAPHPEDVAALKEQKNLESIRSLAYDLVINGNEVGGGSIRIHDSDLQKFVLQTILDIDHKHLKHLIMALESGCPPHGGIALGIDRLMAIICDTETIRDVIAFPKGLHGKDHMSQAPVELSEEELNLYHIAVKPEKENKTGDDSTMSIIAVDDSMEDSDEKCPAQDQETSDAKKDHQ</sequence>
<evidence type="ECO:0000256" key="36">
    <source>
        <dbReference type="ARBA" id="ARBA00048728"/>
    </source>
</evidence>
<evidence type="ECO:0000256" key="27">
    <source>
        <dbReference type="ARBA" id="ARBA00030205"/>
    </source>
</evidence>
<feature type="transmembrane region" description="Helical" evidence="42">
    <location>
        <begin position="287"/>
        <end position="306"/>
    </location>
</feature>
<reference evidence="44" key="1">
    <citation type="submission" date="2020-05" db="UniProtKB">
        <authorList>
            <consortium name="EnsemblMetazoa"/>
        </authorList>
    </citation>
    <scope>IDENTIFICATION</scope>
    <source>
        <strain evidence="44">Jacobina</strain>
    </source>
</reference>
<dbReference type="EC" id="2.3.1.20" evidence="13"/>
<keyword evidence="24" id="KW-0030">Aminoacyl-tRNA synthetase</keyword>
<dbReference type="GO" id="GO:0004144">
    <property type="term" value="F:diacylglycerol O-acyltransferase activity"/>
    <property type="evidence" value="ECO:0007669"/>
    <property type="project" value="UniProtKB-EC"/>
</dbReference>
<evidence type="ECO:0000256" key="42">
    <source>
        <dbReference type="SAM" id="Phobius"/>
    </source>
</evidence>
<comment type="subcellular location">
    <subcellularLocation>
        <location evidence="8">Endoplasmic reticulum membrane</location>
        <topology evidence="8">Multi-pass membrane protein</topology>
    </subcellularLocation>
</comment>
<evidence type="ECO:0000256" key="12">
    <source>
        <dbReference type="ARBA" id="ARBA00012977"/>
    </source>
</evidence>
<evidence type="ECO:0000256" key="21">
    <source>
        <dbReference type="ARBA" id="ARBA00022917"/>
    </source>
</evidence>
<dbReference type="Gene3D" id="3.30.930.10">
    <property type="entry name" value="Bira Bifunctional Protein, Domain 2"/>
    <property type="match status" value="2"/>
</dbReference>
<comment type="catalytic activity">
    <reaction evidence="34">
        <text>1-octadecanoyl-2-(5Z,8Z,11Z,14Z-eicosatetraenoyl)-sn-glycerol + (9Z)-octadecenoyl-CoA = 1-octadecanoyl-2-(5Z,8Z,11Z,14Z)-eicosatetraenoyl-3-(9Z)-octadecenoyl-sn-glycerol + CoA</text>
        <dbReference type="Rhea" id="RHEA:38307"/>
        <dbReference type="ChEBI" id="CHEBI:57287"/>
        <dbReference type="ChEBI" id="CHEBI:57387"/>
        <dbReference type="ChEBI" id="CHEBI:75728"/>
        <dbReference type="ChEBI" id="CHEBI:75729"/>
    </reaction>
    <physiologicalReaction direction="left-to-right" evidence="34">
        <dbReference type="Rhea" id="RHEA:38308"/>
    </physiologicalReaction>
</comment>
<dbReference type="SUPFAM" id="SSF55681">
    <property type="entry name" value="Class II aaRS and biotin synthetases"/>
    <property type="match status" value="1"/>
</dbReference>
<evidence type="ECO:0000256" key="33">
    <source>
        <dbReference type="ARBA" id="ARBA00048135"/>
    </source>
</evidence>
<feature type="transmembrane region" description="Helical" evidence="42">
    <location>
        <begin position="547"/>
        <end position="572"/>
    </location>
</feature>
<keyword evidence="25" id="KW-0012">Acyltransferase</keyword>
<comment type="similarity">
    <text evidence="10">Belongs to the class-II aminoacyl-tRNA synthetase family. Type 1 subfamily.</text>
</comment>
<comment type="catalytic activity">
    <reaction evidence="32">
        <text>2,3-di-(9Z)-octadecenoyl-sn-glycerol + (9Z)-octadecenoyl-CoA = 1,2,3-tri-(9Z-octadecenoyl)-glycerol + CoA</text>
        <dbReference type="Rhea" id="RHEA:38439"/>
        <dbReference type="ChEBI" id="CHEBI:53753"/>
        <dbReference type="ChEBI" id="CHEBI:57287"/>
        <dbReference type="ChEBI" id="CHEBI:57387"/>
        <dbReference type="ChEBI" id="CHEBI:75824"/>
    </reaction>
    <physiologicalReaction direction="left-to-right" evidence="32">
        <dbReference type="Rhea" id="RHEA:38440"/>
    </physiologicalReaction>
</comment>
<evidence type="ECO:0000256" key="3">
    <source>
        <dbReference type="ARBA" id="ARBA00000895"/>
    </source>
</evidence>
<evidence type="ECO:0000256" key="15">
    <source>
        <dbReference type="ARBA" id="ARBA00022598"/>
    </source>
</evidence>
<feature type="active site" evidence="40">
    <location>
        <position position="420"/>
    </location>
</feature>
<comment type="catalytic activity">
    <reaction evidence="7">
        <text>all-trans-retinol + hexadecanoyl-CoA = all-trans-retinyl hexadecanoate + CoA</text>
        <dbReference type="Rhea" id="RHEA:38175"/>
        <dbReference type="ChEBI" id="CHEBI:17336"/>
        <dbReference type="ChEBI" id="CHEBI:17616"/>
        <dbReference type="ChEBI" id="CHEBI:57287"/>
        <dbReference type="ChEBI" id="CHEBI:57379"/>
    </reaction>
    <physiologicalReaction direction="left-to-right" evidence="7">
        <dbReference type="Rhea" id="RHEA:38176"/>
    </physiologicalReaction>
</comment>
<dbReference type="Pfam" id="PF00152">
    <property type="entry name" value="tRNA-synt_2"/>
    <property type="match status" value="1"/>
</dbReference>
<comment type="catalytic activity">
    <reaction evidence="3">
        <text>13-cis-retinol + hexadecanoyl-CoA = 13-cis-retinyl hexadecanoate + CoA</text>
        <dbReference type="Rhea" id="RHEA:55296"/>
        <dbReference type="ChEBI" id="CHEBI:45479"/>
        <dbReference type="ChEBI" id="CHEBI:57287"/>
        <dbReference type="ChEBI" id="CHEBI:57379"/>
        <dbReference type="ChEBI" id="CHEBI:138722"/>
    </reaction>
    <physiologicalReaction direction="left-to-right" evidence="3">
        <dbReference type="Rhea" id="RHEA:55297"/>
    </physiologicalReaction>
</comment>
<evidence type="ECO:0000256" key="13">
    <source>
        <dbReference type="ARBA" id="ARBA00013244"/>
    </source>
</evidence>
<dbReference type="SUPFAM" id="SSF55261">
    <property type="entry name" value="GAD domain-like"/>
    <property type="match status" value="1"/>
</dbReference>
<evidence type="ECO:0000256" key="30">
    <source>
        <dbReference type="ARBA" id="ARBA00047609"/>
    </source>
</evidence>
<dbReference type="CDD" id="cd04317">
    <property type="entry name" value="EcAspRS_like_N"/>
    <property type="match status" value="1"/>
</dbReference>
<dbReference type="GO" id="GO:0006418">
    <property type="term" value="P:tRNA aminoacylation for protein translation"/>
    <property type="evidence" value="ECO:0007669"/>
    <property type="project" value="InterPro"/>
</dbReference>
<dbReference type="PIRSF" id="PIRSF500231">
    <property type="entry name" value="Oat_dag"/>
    <property type="match status" value="1"/>
</dbReference>
<dbReference type="PROSITE" id="PS50862">
    <property type="entry name" value="AA_TRNA_LIGASE_II"/>
    <property type="match status" value="1"/>
</dbReference>
<comment type="catalytic activity">
    <reaction evidence="39">
        <text>1,3-di-(9Z-octadecenoyl)-glycerol + (9Z)-octadecenoyl-CoA = 1,2,3-tri-(9Z-octadecenoyl)-glycerol + CoA</text>
        <dbReference type="Rhea" id="RHEA:38435"/>
        <dbReference type="ChEBI" id="CHEBI:53753"/>
        <dbReference type="ChEBI" id="CHEBI:57287"/>
        <dbReference type="ChEBI" id="CHEBI:57387"/>
        <dbReference type="ChEBI" id="CHEBI:75735"/>
    </reaction>
    <physiologicalReaction direction="left-to-right" evidence="39">
        <dbReference type="Rhea" id="RHEA:38436"/>
    </physiologicalReaction>
</comment>
<evidence type="ECO:0000256" key="19">
    <source>
        <dbReference type="ARBA" id="ARBA00022824"/>
    </source>
</evidence>
<dbReference type="InterPro" id="IPR004115">
    <property type="entry name" value="GAD-like_sf"/>
</dbReference>
<dbReference type="Gene3D" id="3.30.1360.30">
    <property type="entry name" value="GAD-like domain"/>
    <property type="match status" value="1"/>
</dbReference>
<comment type="catalytic activity">
    <reaction evidence="35">
        <text>an acyl-CoA + a 1,2-diacyl-sn-glycerol = a triacyl-sn-glycerol + CoA</text>
        <dbReference type="Rhea" id="RHEA:10868"/>
        <dbReference type="ChEBI" id="CHEBI:17815"/>
        <dbReference type="ChEBI" id="CHEBI:57287"/>
        <dbReference type="ChEBI" id="CHEBI:58342"/>
        <dbReference type="ChEBI" id="CHEBI:64615"/>
        <dbReference type="EC" id="2.3.1.20"/>
    </reaction>
    <physiologicalReaction direction="left-to-right" evidence="35">
        <dbReference type="Rhea" id="RHEA:10869"/>
    </physiologicalReaction>
</comment>
<dbReference type="GO" id="GO:0005524">
    <property type="term" value="F:ATP binding"/>
    <property type="evidence" value="ECO:0007669"/>
    <property type="project" value="UniProtKB-KW"/>
</dbReference>
<evidence type="ECO:0000256" key="9">
    <source>
        <dbReference type="ARBA" id="ARBA00005175"/>
    </source>
</evidence>
<evidence type="ECO:0000256" key="10">
    <source>
        <dbReference type="ARBA" id="ARBA00006303"/>
    </source>
</evidence>
<dbReference type="InterPro" id="IPR045864">
    <property type="entry name" value="aa-tRNA-synth_II/BPL/LPL"/>
</dbReference>
<evidence type="ECO:0000256" key="8">
    <source>
        <dbReference type="ARBA" id="ARBA00004477"/>
    </source>
</evidence>
<dbReference type="InterPro" id="IPR012340">
    <property type="entry name" value="NA-bd_OB-fold"/>
</dbReference>
<comment type="catalytic activity">
    <reaction evidence="1">
        <text>hexadecane-1,2-diol + hexadecanoyl-CoA = 2-hydroxyhexadecyl hexadecanoate + CoA</text>
        <dbReference type="Rhea" id="RHEA:38171"/>
        <dbReference type="ChEBI" id="CHEBI:57287"/>
        <dbReference type="ChEBI" id="CHEBI:57379"/>
        <dbReference type="ChEBI" id="CHEBI:75586"/>
        <dbReference type="ChEBI" id="CHEBI:75587"/>
    </reaction>
    <physiologicalReaction direction="left-to-right" evidence="1">
        <dbReference type="Rhea" id="RHEA:38172"/>
    </physiologicalReaction>
</comment>
<evidence type="ECO:0000313" key="45">
    <source>
        <dbReference type="Proteomes" id="UP000092461"/>
    </source>
</evidence>
<feature type="transmembrane region" description="Helical" evidence="42">
    <location>
        <begin position="584"/>
        <end position="605"/>
    </location>
</feature>
<dbReference type="VEuPathDB" id="VectorBase:LLONM1_005463"/>
<keyword evidence="21" id="KW-0648">Protein biosynthesis</keyword>
<comment type="catalytic activity">
    <reaction evidence="2">
        <text>all-trans-retinol + an acyl-CoA = an all-trans-retinyl ester + CoA</text>
        <dbReference type="Rhea" id="RHEA:11488"/>
        <dbReference type="ChEBI" id="CHEBI:17336"/>
        <dbReference type="ChEBI" id="CHEBI:57287"/>
        <dbReference type="ChEBI" id="CHEBI:58342"/>
        <dbReference type="ChEBI" id="CHEBI:63410"/>
        <dbReference type="EC" id="2.3.1.76"/>
    </reaction>
    <physiologicalReaction direction="left-to-right" evidence="2">
        <dbReference type="Rhea" id="RHEA:11489"/>
    </physiologicalReaction>
</comment>
<dbReference type="Pfam" id="PF03062">
    <property type="entry name" value="MBOAT"/>
    <property type="match status" value="2"/>
</dbReference>
<dbReference type="InterPro" id="IPR014371">
    <property type="entry name" value="Oat_ACAT_DAG_ARE"/>
</dbReference>
<dbReference type="InterPro" id="IPR004365">
    <property type="entry name" value="NA-bd_OB_tRNA"/>
</dbReference>
<dbReference type="InterPro" id="IPR002312">
    <property type="entry name" value="Asp/Asn-tRNA-synth_IIb"/>
</dbReference>
<evidence type="ECO:0000256" key="41">
    <source>
        <dbReference type="SAM" id="MobiDB-lite"/>
    </source>
</evidence>
<feature type="transmembrane region" description="Helical" evidence="42">
    <location>
        <begin position="488"/>
        <end position="507"/>
    </location>
</feature>
<evidence type="ECO:0000256" key="7">
    <source>
        <dbReference type="ARBA" id="ARBA00001764"/>
    </source>
</evidence>
<dbReference type="VEuPathDB" id="VectorBase:LLOJ007460"/>
<evidence type="ECO:0000256" key="24">
    <source>
        <dbReference type="ARBA" id="ARBA00023146"/>
    </source>
</evidence>
<evidence type="ECO:0000256" key="26">
    <source>
        <dbReference type="ARBA" id="ARBA00023610"/>
    </source>
</evidence>
<dbReference type="InterPro" id="IPR047089">
    <property type="entry name" value="Asp-tRNA-ligase_1_N"/>
</dbReference>
<evidence type="ECO:0000256" key="38">
    <source>
        <dbReference type="ARBA" id="ARBA00049168"/>
    </source>
</evidence>
<dbReference type="GO" id="GO:0005789">
    <property type="term" value="C:endoplasmic reticulum membrane"/>
    <property type="evidence" value="ECO:0007669"/>
    <property type="project" value="UniProtKB-SubCell"/>
</dbReference>
<evidence type="ECO:0000256" key="6">
    <source>
        <dbReference type="ARBA" id="ARBA00001349"/>
    </source>
</evidence>
<evidence type="ECO:0000256" key="37">
    <source>
        <dbReference type="ARBA" id="ARBA00048907"/>
    </source>
</evidence>
<dbReference type="InterPro" id="IPR004364">
    <property type="entry name" value="Aa-tRNA-synt_II"/>
</dbReference>
<feature type="transmembrane region" description="Helical" evidence="42">
    <location>
        <begin position="431"/>
        <end position="452"/>
    </location>
</feature>
<comment type="catalytic activity">
    <reaction evidence="4">
        <text>hexadecane-1,2-diol + 2 hexadecanoyl-CoA = 1,2-O,O-dihexadecanoyl-1,2-hexadecanediol + 2 CoA</text>
        <dbReference type="Rhea" id="RHEA:38211"/>
        <dbReference type="ChEBI" id="CHEBI:57287"/>
        <dbReference type="ChEBI" id="CHEBI:57379"/>
        <dbReference type="ChEBI" id="CHEBI:75586"/>
        <dbReference type="ChEBI" id="CHEBI:75608"/>
    </reaction>
    <physiologicalReaction direction="left-to-right" evidence="4">
        <dbReference type="Rhea" id="RHEA:38212"/>
    </physiologicalReaction>
</comment>
<dbReference type="EnsemblMetazoa" id="LLOJ007460-RA">
    <property type="protein sequence ID" value="LLOJ007460-PA"/>
    <property type="gene ID" value="LLOJ007460"/>
</dbReference>
<comment type="pathway">
    <text evidence="9">Lipid metabolism; glycerolipid metabolism.</text>
</comment>
<dbReference type="GO" id="GO:0050252">
    <property type="term" value="F:retinol O-fatty-acyltransferase activity"/>
    <property type="evidence" value="ECO:0007669"/>
    <property type="project" value="UniProtKB-EC"/>
</dbReference>
<feature type="transmembrane region" description="Helical" evidence="42">
    <location>
        <begin position="166"/>
        <end position="187"/>
    </location>
</feature>
<keyword evidence="17 42" id="KW-0812">Transmembrane</keyword>
<evidence type="ECO:0000313" key="44">
    <source>
        <dbReference type="EnsemblMetazoa" id="LLOJ007460-PA"/>
    </source>
</evidence>
<dbReference type="PIRSF" id="PIRSF000439">
    <property type="entry name" value="Oat_ACAT_DAG_ARE"/>
    <property type="match status" value="1"/>
</dbReference>
<dbReference type="GO" id="GO:0019432">
    <property type="term" value="P:triglyceride biosynthetic process"/>
    <property type="evidence" value="ECO:0007669"/>
    <property type="project" value="InterPro"/>
</dbReference>
<evidence type="ECO:0000256" key="2">
    <source>
        <dbReference type="ARBA" id="ARBA00000633"/>
    </source>
</evidence>
<comment type="catalytic activity">
    <reaction evidence="6">
        <text>1,2-di-(9Z-octadecenoyl)-sn-glycerol + hexadecanoyl-CoA = 1,2-di-(9Z)-octadecenoyl-3-hexadecanoyl-sn-glycerol + CoA</text>
        <dbReference type="Rhea" id="RHEA:38163"/>
        <dbReference type="ChEBI" id="CHEBI:52333"/>
        <dbReference type="ChEBI" id="CHEBI:57287"/>
        <dbReference type="ChEBI" id="CHEBI:57379"/>
        <dbReference type="ChEBI" id="CHEBI:75583"/>
    </reaction>
    <physiologicalReaction direction="left-to-right" evidence="6">
        <dbReference type="Rhea" id="RHEA:38164"/>
    </physiologicalReaction>
</comment>